<protein>
    <submittedName>
        <fullName evidence="1">Uncharacterized protein</fullName>
    </submittedName>
</protein>
<name>A0A1B2DCV9_9BACL</name>
<dbReference type="EMBL" id="CP016808">
    <property type="protein sequence ID" value="ANY65560.1"/>
    <property type="molecule type" value="Genomic_DNA"/>
</dbReference>
<evidence type="ECO:0000313" key="1">
    <source>
        <dbReference type="EMBL" id="ANY65560.1"/>
    </source>
</evidence>
<organism evidence="1">
    <name type="scientific">Paenibacillus sp. BIHB 4019</name>
    <dbReference type="NCBI Taxonomy" id="1870819"/>
    <lineage>
        <taxon>Bacteria</taxon>
        <taxon>Bacillati</taxon>
        <taxon>Bacillota</taxon>
        <taxon>Bacilli</taxon>
        <taxon>Bacillales</taxon>
        <taxon>Paenibacillaceae</taxon>
        <taxon>Paenibacillus</taxon>
    </lineage>
</organism>
<proteinExistence type="predicted"/>
<gene>
    <name evidence="1" type="ORF">BBD42_03095</name>
</gene>
<accession>A0A1B2DCV9</accession>
<reference evidence="1" key="1">
    <citation type="submission" date="2016-08" db="EMBL/GenBank/DDBJ databases">
        <title>Complete Genome Seqeunce of Paenibacillus sp. BIHB 4019 from tea rhizoplane.</title>
        <authorList>
            <person name="Thakur R."/>
            <person name="Swarnkar M.K."/>
            <person name="Gulati A."/>
        </authorList>
    </citation>
    <scope>NUCLEOTIDE SEQUENCE [LARGE SCALE GENOMIC DNA]</scope>
    <source>
        <strain evidence="1">BIHB4019</strain>
    </source>
</reference>
<sequence length="89" mass="10214">MLQFHDDGSMTMRIPVYKPLEARCLSDMGNISTMLRQLGHAFAMNDYSFFGVRQIYLCAGIKPLIRKISKPKARSRLSSKLEAVLRYVM</sequence>
<dbReference type="AlphaFoldDB" id="A0A1B2DCV9"/>